<proteinExistence type="predicted"/>
<dbReference type="GO" id="GO:0003677">
    <property type="term" value="F:DNA binding"/>
    <property type="evidence" value="ECO:0007669"/>
    <property type="project" value="InterPro"/>
</dbReference>
<feature type="domain" description="HTH cro/C1-type" evidence="2">
    <location>
        <begin position="13"/>
        <end position="67"/>
    </location>
</feature>
<accession>A0A0X8JM66</accession>
<dbReference type="EMBL" id="CP014229">
    <property type="protein sequence ID" value="AMD91167.1"/>
    <property type="molecule type" value="Genomic_DNA"/>
</dbReference>
<evidence type="ECO:0000256" key="1">
    <source>
        <dbReference type="SAM" id="MobiDB-lite"/>
    </source>
</evidence>
<protein>
    <recommendedName>
        <fullName evidence="2">HTH cro/C1-type domain-containing protein</fullName>
    </recommendedName>
</protein>
<name>A0A0X8JM66_9BACT</name>
<dbReference type="AlphaFoldDB" id="A0A0X8JM66"/>
<sequence>MGNVKQCLFGTALVNIRESLHISQYQLARNSGIPEEYLNKLENSKREPKARMIIRLGRGLDIPPGDLLNEMDRLMRAEEMKQASPQDIPVDERRQCQTPAPGAAESGK</sequence>
<organism evidence="3 4">
    <name type="scientific">Desulfovibrio fairfieldensis</name>
    <dbReference type="NCBI Taxonomy" id="44742"/>
    <lineage>
        <taxon>Bacteria</taxon>
        <taxon>Pseudomonadati</taxon>
        <taxon>Thermodesulfobacteriota</taxon>
        <taxon>Desulfovibrionia</taxon>
        <taxon>Desulfovibrionales</taxon>
        <taxon>Desulfovibrionaceae</taxon>
        <taxon>Desulfovibrio</taxon>
    </lineage>
</organism>
<dbReference type="InterPro" id="IPR001387">
    <property type="entry name" value="Cro/C1-type_HTH"/>
</dbReference>
<dbReference type="SUPFAM" id="SSF47413">
    <property type="entry name" value="lambda repressor-like DNA-binding domains"/>
    <property type="match status" value="1"/>
</dbReference>
<feature type="region of interest" description="Disordered" evidence="1">
    <location>
        <begin position="79"/>
        <end position="108"/>
    </location>
</feature>
<dbReference type="PROSITE" id="PS50943">
    <property type="entry name" value="HTH_CROC1"/>
    <property type="match status" value="1"/>
</dbReference>
<dbReference type="InterPro" id="IPR010982">
    <property type="entry name" value="Lambda_DNA-bd_dom_sf"/>
</dbReference>
<keyword evidence="4" id="KW-1185">Reference proteome</keyword>
<dbReference type="SMART" id="SM00530">
    <property type="entry name" value="HTH_XRE"/>
    <property type="match status" value="1"/>
</dbReference>
<evidence type="ECO:0000259" key="2">
    <source>
        <dbReference type="PROSITE" id="PS50943"/>
    </source>
</evidence>
<evidence type="ECO:0000313" key="4">
    <source>
        <dbReference type="Proteomes" id="UP000069241"/>
    </source>
</evidence>
<dbReference type="KEGG" id="dfi:AXF13_14105"/>
<evidence type="ECO:0000313" key="3">
    <source>
        <dbReference type="EMBL" id="AMD91167.1"/>
    </source>
</evidence>
<dbReference type="Proteomes" id="UP000069241">
    <property type="component" value="Chromosome"/>
</dbReference>
<dbReference type="RefSeq" id="WP_062254207.1">
    <property type="nucleotide sequence ID" value="NZ_CP014229.1"/>
</dbReference>
<dbReference type="Gene3D" id="1.10.260.40">
    <property type="entry name" value="lambda repressor-like DNA-binding domains"/>
    <property type="match status" value="1"/>
</dbReference>
<dbReference type="Pfam" id="PF01381">
    <property type="entry name" value="HTH_3"/>
    <property type="match status" value="1"/>
</dbReference>
<gene>
    <name evidence="3" type="ORF">AXF13_14105</name>
</gene>
<dbReference type="CDD" id="cd00093">
    <property type="entry name" value="HTH_XRE"/>
    <property type="match status" value="1"/>
</dbReference>
<reference evidence="4" key="1">
    <citation type="submission" date="2016-02" db="EMBL/GenBank/DDBJ databases">
        <authorList>
            <person name="Holder M.E."/>
            <person name="Ajami N.J."/>
            <person name="Petrosino J.F."/>
        </authorList>
    </citation>
    <scope>NUCLEOTIDE SEQUENCE [LARGE SCALE GENOMIC DNA]</scope>
    <source>
        <strain evidence="4">CCUG 45958</strain>
    </source>
</reference>